<dbReference type="AlphaFoldDB" id="A0A5C6EIR4"/>
<name>A0A5C6EIR4_9BACT</name>
<keyword evidence="2" id="KW-1185">Reference proteome</keyword>
<gene>
    <name evidence="1" type="ORF">Poly59_48210</name>
</gene>
<evidence type="ECO:0000313" key="2">
    <source>
        <dbReference type="Proteomes" id="UP000317977"/>
    </source>
</evidence>
<organism evidence="1 2">
    <name type="scientific">Rubripirellula reticaptiva</name>
    <dbReference type="NCBI Taxonomy" id="2528013"/>
    <lineage>
        <taxon>Bacteria</taxon>
        <taxon>Pseudomonadati</taxon>
        <taxon>Planctomycetota</taxon>
        <taxon>Planctomycetia</taxon>
        <taxon>Pirellulales</taxon>
        <taxon>Pirellulaceae</taxon>
        <taxon>Rubripirellula</taxon>
    </lineage>
</organism>
<proteinExistence type="predicted"/>
<dbReference type="RefSeq" id="WP_186776458.1">
    <property type="nucleotide sequence ID" value="NZ_SJPX01000005.1"/>
</dbReference>
<dbReference type="Proteomes" id="UP000317977">
    <property type="component" value="Unassembled WGS sequence"/>
</dbReference>
<reference evidence="1 2" key="1">
    <citation type="submission" date="2019-02" db="EMBL/GenBank/DDBJ databases">
        <title>Deep-cultivation of Planctomycetes and their phenomic and genomic characterization uncovers novel biology.</title>
        <authorList>
            <person name="Wiegand S."/>
            <person name="Jogler M."/>
            <person name="Boedeker C."/>
            <person name="Pinto D."/>
            <person name="Vollmers J."/>
            <person name="Rivas-Marin E."/>
            <person name="Kohn T."/>
            <person name="Peeters S.H."/>
            <person name="Heuer A."/>
            <person name="Rast P."/>
            <person name="Oberbeckmann S."/>
            <person name="Bunk B."/>
            <person name="Jeske O."/>
            <person name="Meyerdierks A."/>
            <person name="Storesund J.E."/>
            <person name="Kallscheuer N."/>
            <person name="Luecker S."/>
            <person name="Lage O.M."/>
            <person name="Pohl T."/>
            <person name="Merkel B.J."/>
            <person name="Hornburger P."/>
            <person name="Mueller R.-W."/>
            <person name="Bruemmer F."/>
            <person name="Labrenz M."/>
            <person name="Spormann A.M."/>
            <person name="Op Den Camp H."/>
            <person name="Overmann J."/>
            <person name="Amann R."/>
            <person name="Jetten M.S.M."/>
            <person name="Mascher T."/>
            <person name="Medema M.H."/>
            <person name="Devos D.P."/>
            <person name="Kaster A.-K."/>
            <person name="Ovreas L."/>
            <person name="Rohde M."/>
            <person name="Galperin M.Y."/>
            <person name="Jogler C."/>
        </authorList>
    </citation>
    <scope>NUCLEOTIDE SEQUENCE [LARGE SCALE GENOMIC DNA]</scope>
    <source>
        <strain evidence="1 2">Poly59</strain>
    </source>
</reference>
<sequence>MNEKVTRGLQAKHADHDAGLKMVWRLKFGCGDPTSINLYLCFSTVAGDEWSRGP</sequence>
<dbReference type="EMBL" id="SJPX01000005">
    <property type="protein sequence ID" value="TWU47977.1"/>
    <property type="molecule type" value="Genomic_DNA"/>
</dbReference>
<comment type="caution">
    <text evidence="1">The sequence shown here is derived from an EMBL/GenBank/DDBJ whole genome shotgun (WGS) entry which is preliminary data.</text>
</comment>
<accession>A0A5C6EIR4</accession>
<evidence type="ECO:0000313" key="1">
    <source>
        <dbReference type="EMBL" id="TWU47977.1"/>
    </source>
</evidence>
<protein>
    <submittedName>
        <fullName evidence="1">Uncharacterized protein</fullName>
    </submittedName>
</protein>